<name>A0ABN0ZN07_9BACI</name>
<proteinExistence type="predicted"/>
<accession>A0ABN0ZN07</accession>
<keyword evidence="1" id="KW-0472">Membrane</keyword>
<dbReference type="EMBL" id="BAAACZ010000005">
    <property type="protein sequence ID" value="GAA0453123.1"/>
    <property type="molecule type" value="Genomic_DNA"/>
</dbReference>
<sequence length="115" mass="13219">MFDELYGLILSNNLFIGLFLTMMVCLYFLIKPLIHFWMSRDCLHTLTYWVSSTTIFVIIVGYLYLTEHSLVSSLEGMKQLIVSLLLSVTAFGIVLMVYSMGKSLSQFIRNRNTTS</sequence>
<feature type="transmembrane region" description="Helical" evidence="1">
    <location>
        <begin position="6"/>
        <end position="30"/>
    </location>
</feature>
<evidence type="ECO:0000256" key="1">
    <source>
        <dbReference type="SAM" id="Phobius"/>
    </source>
</evidence>
<evidence type="ECO:0000313" key="2">
    <source>
        <dbReference type="EMBL" id="GAA0453123.1"/>
    </source>
</evidence>
<dbReference type="RefSeq" id="WP_343781542.1">
    <property type="nucleotide sequence ID" value="NZ_BAAACZ010000005.1"/>
</dbReference>
<protein>
    <submittedName>
        <fullName evidence="2">Uncharacterized protein</fullName>
    </submittedName>
</protein>
<feature type="transmembrane region" description="Helical" evidence="1">
    <location>
        <begin position="80"/>
        <end position="101"/>
    </location>
</feature>
<reference evidence="2 3" key="1">
    <citation type="journal article" date="2019" name="Int. J. Syst. Evol. Microbiol.">
        <title>The Global Catalogue of Microorganisms (GCM) 10K type strain sequencing project: providing services to taxonomists for standard genome sequencing and annotation.</title>
        <authorList>
            <consortium name="The Broad Institute Genomics Platform"/>
            <consortium name="The Broad Institute Genome Sequencing Center for Infectious Disease"/>
            <person name="Wu L."/>
            <person name="Ma J."/>
        </authorList>
    </citation>
    <scope>NUCLEOTIDE SEQUENCE [LARGE SCALE GENOMIC DNA]</scope>
    <source>
        <strain evidence="2 3">JCM 14193</strain>
    </source>
</reference>
<keyword evidence="1" id="KW-1133">Transmembrane helix</keyword>
<keyword evidence="1" id="KW-0812">Transmembrane</keyword>
<evidence type="ECO:0000313" key="3">
    <source>
        <dbReference type="Proteomes" id="UP001500740"/>
    </source>
</evidence>
<organism evidence="2 3">
    <name type="scientific">Alkalibacillus silvisoli</name>
    <dbReference type="NCBI Taxonomy" id="392823"/>
    <lineage>
        <taxon>Bacteria</taxon>
        <taxon>Bacillati</taxon>
        <taxon>Bacillota</taxon>
        <taxon>Bacilli</taxon>
        <taxon>Bacillales</taxon>
        <taxon>Bacillaceae</taxon>
        <taxon>Alkalibacillus</taxon>
    </lineage>
</organism>
<feature type="transmembrane region" description="Helical" evidence="1">
    <location>
        <begin position="42"/>
        <end position="65"/>
    </location>
</feature>
<dbReference type="Proteomes" id="UP001500740">
    <property type="component" value="Unassembled WGS sequence"/>
</dbReference>
<comment type="caution">
    <text evidence="2">The sequence shown here is derived from an EMBL/GenBank/DDBJ whole genome shotgun (WGS) entry which is preliminary data.</text>
</comment>
<gene>
    <name evidence="2" type="ORF">GCM10008935_04750</name>
</gene>
<keyword evidence="3" id="KW-1185">Reference proteome</keyword>